<proteinExistence type="predicted"/>
<organism evidence="1 2">
    <name type="scientific">Hyalomma asiaticum</name>
    <name type="common">Tick</name>
    <dbReference type="NCBI Taxonomy" id="266040"/>
    <lineage>
        <taxon>Eukaryota</taxon>
        <taxon>Metazoa</taxon>
        <taxon>Ecdysozoa</taxon>
        <taxon>Arthropoda</taxon>
        <taxon>Chelicerata</taxon>
        <taxon>Arachnida</taxon>
        <taxon>Acari</taxon>
        <taxon>Parasitiformes</taxon>
        <taxon>Ixodida</taxon>
        <taxon>Ixodoidea</taxon>
        <taxon>Ixodidae</taxon>
        <taxon>Hyalomminae</taxon>
        <taxon>Hyalomma</taxon>
    </lineage>
</organism>
<protein>
    <submittedName>
        <fullName evidence="1">Uncharacterized protein</fullName>
    </submittedName>
</protein>
<dbReference type="Proteomes" id="UP000821845">
    <property type="component" value="Chromosome 4"/>
</dbReference>
<comment type="caution">
    <text evidence="1">The sequence shown here is derived from an EMBL/GenBank/DDBJ whole genome shotgun (WGS) entry which is preliminary data.</text>
</comment>
<reference evidence="1" key="1">
    <citation type="submission" date="2020-05" db="EMBL/GenBank/DDBJ databases">
        <title>Large-scale comparative analyses of tick genomes elucidate their genetic diversity and vector capacities.</title>
        <authorList>
            <person name="Jia N."/>
            <person name="Wang J."/>
            <person name="Shi W."/>
            <person name="Du L."/>
            <person name="Sun Y."/>
            <person name="Zhan W."/>
            <person name="Jiang J."/>
            <person name="Wang Q."/>
            <person name="Zhang B."/>
            <person name="Ji P."/>
            <person name="Sakyi L.B."/>
            <person name="Cui X."/>
            <person name="Yuan T."/>
            <person name="Jiang B."/>
            <person name="Yang W."/>
            <person name="Lam T.T.-Y."/>
            <person name="Chang Q."/>
            <person name="Ding S."/>
            <person name="Wang X."/>
            <person name="Zhu J."/>
            <person name="Ruan X."/>
            <person name="Zhao L."/>
            <person name="Wei J."/>
            <person name="Que T."/>
            <person name="Du C."/>
            <person name="Cheng J."/>
            <person name="Dai P."/>
            <person name="Han X."/>
            <person name="Huang E."/>
            <person name="Gao Y."/>
            <person name="Liu J."/>
            <person name="Shao H."/>
            <person name="Ye R."/>
            <person name="Li L."/>
            <person name="Wei W."/>
            <person name="Wang X."/>
            <person name="Wang C."/>
            <person name="Yang T."/>
            <person name="Huo Q."/>
            <person name="Li W."/>
            <person name="Guo W."/>
            <person name="Chen H."/>
            <person name="Zhou L."/>
            <person name="Ni X."/>
            <person name="Tian J."/>
            <person name="Zhou Y."/>
            <person name="Sheng Y."/>
            <person name="Liu T."/>
            <person name="Pan Y."/>
            <person name="Xia L."/>
            <person name="Li J."/>
            <person name="Zhao F."/>
            <person name="Cao W."/>
        </authorList>
    </citation>
    <scope>NUCLEOTIDE SEQUENCE</scope>
    <source>
        <tissue evidence="1">Larvae</tissue>
    </source>
</reference>
<gene>
    <name evidence="1" type="ORF">HPB50_000399</name>
</gene>
<accession>A0ACB7SA25</accession>
<evidence type="ECO:0000313" key="1">
    <source>
        <dbReference type="EMBL" id="KAH6931801.1"/>
    </source>
</evidence>
<evidence type="ECO:0000313" key="2">
    <source>
        <dbReference type="Proteomes" id="UP000821845"/>
    </source>
</evidence>
<dbReference type="EMBL" id="CM023484">
    <property type="protein sequence ID" value="KAH6931801.1"/>
    <property type="molecule type" value="Genomic_DNA"/>
</dbReference>
<sequence length="143" mass="15759">MTMMSGAELRATEEVYSPGLLATLVPSFETKEERGVAYEASITNLLVSQAVKIPLFSQGFNVSVWIGSLKWRLELLVDEVTGEATFRDFQVLHLGCVTVKTEGLWYLDYIAGPTLTALLAMAPDAVQRIGEHVGRRALHATEF</sequence>
<name>A0ACB7SA25_HYAAI</name>
<keyword evidence="2" id="KW-1185">Reference proteome</keyword>